<comment type="caution">
    <text evidence="6">The sequence shown here is derived from an EMBL/GenBank/DDBJ whole genome shotgun (WGS) entry which is preliminary data.</text>
</comment>
<dbReference type="AlphaFoldDB" id="A0A4Q9HMK1"/>
<protein>
    <submittedName>
        <fullName evidence="6">TetR/AcrR family transcriptional regulator</fullName>
    </submittedName>
</protein>
<evidence type="ECO:0000256" key="1">
    <source>
        <dbReference type="ARBA" id="ARBA00023015"/>
    </source>
</evidence>
<dbReference type="PANTHER" id="PTHR30055">
    <property type="entry name" value="HTH-TYPE TRANSCRIPTIONAL REGULATOR RUTR"/>
    <property type="match status" value="1"/>
</dbReference>
<dbReference type="Proteomes" id="UP000292452">
    <property type="component" value="Unassembled WGS sequence"/>
</dbReference>
<sequence length="209" mass="23047">MRSETTTGRTFIEEARRRQFIDSAIETLDRLGFSGTSAAEVARGASIAKSALFYHFKNKDELLRAVVSDLYALAAQEIVKDMATADGPRQMLIRYIRSCILFASAHPRWIGAAMEVIQNLRDADGALVFGAATNQPNIDAIEQMLREGQRNGDFRDFATRPMAVSIRAAIDAAPAYFAHEPDLDPGAYADELAALFDLATRRTEAKEDT</sequence>
<dbReference type="InterPro" id="IPR050109">
    <property type="entry name" value="HTH-type_TetR-like_transc_reg"/>
</dbReference>
<evidence type="ECO:0000256" key="2">
    <source>
        <dbReference type="ARBA" id="ARBA00023125"/>
    </source>
</evidence>
<feature type="domain" description="HTH tetR-type" evidence="5">
    <location>
        <begin position="14"/>
        <end position="74"/>
    </location>
</feature>
<evidence type="ECO:0000259" key="5">
    <source>
        <dbReference type="PROSITE" id="PS50977"/>
    </source>
</evidence>
<keyword evidence="3" id="KW-0804">Transcription</keyword>
<evidence type="ECO:0000256" key="4">
    <source>
        <dbReference type="PROSITE-ProRule" id="PRU00335"/>
    </source>
</evidence>
<keyword evidence="1" id="KW-0805">Transcription regulation</keyword>
<dbReference type="SUPFAM" id="SSF46689">
    <property type="entry name" value="Homeodomain-like"/>
    <property type="match status" value="1"/>
</dbReference>
<accession>A0A4Q9HMK1</accession>
<dbReference type="SUPFAM" id="SSF48498">
    <property type="entry name" value="Tetracyclin repressor-like, C-terminal domain"/>
    <property type="match status" value="1"/>
</dbReference>
<organism evidence="6 7">
    <name type="scientific">Streptomyces kasugaensis</name>
    <dbReference type="NCBI Taxonomy" id="1946"/>
    <lineage>
        <taxon>Bacteria</taxon>
        <taxon>Bacillati</taxon>
        <taxon>Actinomycetota</taxon>
        <taxon>Actinomycetes</taxon>
        <taxon>Kitasatosporales</taxon>
        <taxon>Streptomycetaceae</taxon>
        <taxon>Streptomyces</taxon>
    </lineage>
</organism>
<dbReference type="RefSeq" id="WP_131125718.1">
    <property type="nucleotide sequence ID" value="NZ_SIXH01000435.1"/>
</dbReference>
<dbReference type="PRINTS" id="PR00455">
    <property type="entry name" value="HTHTETR"/>
</dbReference>
<dbReference type="InterPro" id="IPR001647">
    <property type="entry name" value="HTH_TetR"/>
</dbReference>
<gene>
    <name evidence="6" type="ORF">EYS09_31220</name>
</gene>
<dbReference type="PANTHER" id="PTHR30055:SF234">
    <property type="entry name" value="HTH-TYPE TRANSCRIPTIONAL REGULATOR BETI"/>
    <property type="match status" value="1"/>
</dbReference>
<dbReference type="GO" id="GO:0000976">
    <property type="term" value="F:transcription cis-regulatory region binding"/>
    <property type="evidence" value="ECO:0007669"/>
    <property type="project" value="TreeGrafter"/>
</dbReference>
<keyword evidence="7" id="KW-1185">Reference proteome</keyword>
<dbReference type="PROSITE" id="PS50977">
    <property type="entry name" value="HTH_TETR_2"/>
    <property type="match status" value="1"/>
</dbReference>
<feature type="DNA-binding region" description="H-T-H motif" evidence="4">
    <location>
        <begin position="37"/>
        <end position="56"/>
    </location>
</feature>
<dbReference type="InterPro" id="IPR036271">
    <property type="entry name" value="Tet_transcr_reg_TetR-rel_C_sf"/>
</dbReference>
<dbReference type="InterPro" id="IPR009057">
    <property type="entry name" value="Homeodomain-like_sf"/>
</dbReference>
<reference evidence="6 7" key="1">
    <citation type="submission" date="2019-02" db="EMBL/GenBank/DDBJ databases">
        <title>Draft Genome Sequence of Streptomyces sp. AM-2504, identified by 16S rRNA comparative analysis as a Streptomyces Kasugaensis strain.</title>
        <authorList>
            <person name="Napolioni V."/>
            <person name="Giuliodori A.M."/>
            <person name="Spurio R."/>
            <person name="Fabbretti A."/>
        </authorList>
    </citation>
    <scope>NUCLEOTIDE SEQUENCE [LARGE SCALE GENOMIC DNA]</scope>
    <source>
        <strain evidence="6 7">AM-2504</strain>
    </source>
</reference>
<dbReference type="EMBL" id="SIXH01000435">
    <property type="protein sequence ID" value="TBO55825.1"/>
    <property type="molecule type" value="Genomic_DNA"/>
</dbReference>
<proteinExistence type="predicted"/>
<evidence type="ECO:0000313" key="6">
    <source>
        <dbReference type="EMBL" id="TBO55825.1"/>
    </source>
</evidence>
<name>A0A4Q9HMK1_STRKA</name>
<dbReference type="Gene3D" id="1.10.10.60">
    <property type="entry name" value="Homeodomain-like"/>
    <property type="match status" value="1"/>
</dbReference>
<evidence type="ECO:0000313" key="7">
    <source>
        <dbReference type="Proteomes" id="UP000292452"/>
    </source>
</evidence>
<dbReference type="Gene3D" id="1.10.357.10">
    <property type="entry name" value="Tetracycline Repressor, domain 2"/>
    <property type="match status" value="1"/>
</dbReference>
<dbReference type="GO" id="GO:0003700">
    <property type="term" value="F:DNA-binding transcription factor activity"/>
    <property type="evidence" value="ECO:0007669"/>
    <property type="project" value="TreeGrafter"/>
</dbReference>
<evidence type="ECO:0000256" key="3">
    <source>
        <dbReference type="ARBA" id="ARBA00023163"/>
    </source>
</evidence>
<keyword evidence="2 4" id="KW-0238">DNA-binding</keyword>
<dbReference type="Pfam" id="PF00440">
    <property type="entry name" value="TetR_N"/>
    <property type="match status" value="1"/>
</dbReference>